<evidence type="ECO:0000313" key="8">
    <source>
        <dbReference type="EMBL" id="KAK1283812.1"/>
    </source>
</evidence>
<dbReference type="PANTHER" id="PTHR46807">
    <property type="entry name" value="TRANSCRIPTION FACTOR PIF3"/>
    <property type="match status" value="1"/>
</dbReference>
<evidence type="ECO:0000256" key="2">
    <source>
        <dbReference type="ARBA" id="ARBA00005510"/>
    </source>
</evidence>
<accession>A0AAV9C524</accession>
<dbReference type="PROSITE" id="PS50888">
    <property type="entry name" value="BHLH"/>
    <property type="match status" value="1"/>
</dbReference>
<keyword evidence="3" id="KW-0805">Transcription regulation</keyword>
<dbReference type="FunFam" id="4.10.280.10:FF:000004">
    <property type="entry name" value="Basic helix-loop-helix transcription factor"/>
    <property type="match status" value="1"/>
</dbReference>
<evidence type="ECO:0000256" key="6">
    <source>
        <dbReference type="SAM" id="MobiDB-lite"/>
    </source>
</evidence>
<reference evidence="8" key="1">
    <citation type="journal article" date="2023" name="Nat. Commun.">
        <title>Diploid and tetraploid genomes of Acorus and the evolution of monocots.</title>
        <authorList>
            <person name="Ma L."/>
            <person name="Liu K.W."/>
            <person name="Li Z."/>
            <person name="Hsiao Y.Y."/>
            <person name="Qi Y."/>
            <person name="Fu T."/>
            <person name="Tang G.D."/>
            <person name="Zhang D."/>
            <person name="Sun W.H."/>
            <person name="Liu D.K."/>
            <person name="Li Y."/>
            <person name="Chen G.Z."/>
            <person name="Liu X.D."/>
            <person name="Liao X.Y."/>
            <person name="Jiang Y.T."/>
            <person name="Yu X."/>
            <person name="Hao Y."/>
            <person name="Huang J."/>
            <person name="Zhao X.W."/>
            <person name="Ke S."/>
            <person name="Chen Y.Y."/>
            <person name="Wu W.L."/>
            <person name="Hsu J.L."/>
            <person name="Lin Y.F."/>
            <person name="Huang M.D."/>
            <person name="Li C.Y."/>
            <person name="Huang L."/>
            <person name="Wang Z.W."/>
            <person name="Zhao X."/>
            <person name="Zhong W.Y."/>
            <person name="Peng D.H."/>
            <person name="Ahmad S."/>
            <person name="Lan S."/>
            <person name="Zhang J.S."/>
            <person name="Tsai W.C."/>
            <person name="Van de Peer Y."/>
            <person name="Liu Z.J."/>
        </authorList>
    </citation>
    <scope>NUCLEOTIDE SEQUENCE</scope>
    <source>
        <strain evidence="8">CP</strain>
    </source>
</reference>
<dbReference type="CDD" id="cd11445">
    <property type="entry name" value="bHLH_AtPIF_like"/>
    <property type="match status" value="1"/>
</dbReference>
<dbReference type="Gene3D" id="4.10.280.10">
    <property type="entry name" value="Helix-loop-helix DNA-binding domain"/>
    <property type="match status" value="1"/>
</dbReference>
<evidence type="ECO:0000256" key="1">
    <source>
        <dbReference type="ARBA" id="ARBA00004123"/>
    </source>
</evidence>
<evidence type="ECO:0000256" key="4">
    <source>
        <dbReference type="ARBA" id="ARBA00023163"/>
    </source>
</evidence>
<dbReference type="GO" id="GO:0046983">
    <property type="term" value="F:protein dimerization activity"/>
    <property type="evidence" value="ECO:0007669"/>
    <property type="project" value="InterPro"/>
</dbReference>
<keyword evidence="5" id="KW-0539">Nucleus</keyword>
<dbReference type="GO" id="GO:0005634">
    <property type="term" value="C:nucleus"/>
    <property type="evidence" value="ECO:0007669"/>
    <property type="project" value="UniProtKB-SubCell"/>
</dbReference>
<dbReference type="EMBL" id="JAUJYO010000021">
    <property type="protein sequence ID" value="KAK1283812.1"/>
    <property type="molecule type" value="Genomic_DNA"/>
</dbReference>
<protein>
    <submittedName>
        <fullName evidence="8">Transcription factor PIF4</fullName>
    </submittedName>
</protein>
<feature type="compositionally biased region" description="Basic and acidic residues" evidence="6">
    <location>
        <begin position="241"/>
        <end position="252"/>
    </location>
</feature>
<dbReference type="SUPFAM" id="SSF47459">
    <property type="entry name" value="HLH, helix-loop-helix DNA-binding domain"/>
    <property type="match status" value="1"/>
</dbReference>
<evidence type="ECO:0000256" key="5">
    <source>
        <dbReference type="ARBA" id="ARBA00023242"/>
    </source>
</evidence>
<dbReference type="AlphaFoldDB" id="A0AAV9C524"/>
<gene>
    <name evidence="8" type="primary">PIF4</name>
    <name evidence="8" type="ORF">QJS10_CPB21g01002</name>
</gene>
<keyword evidence="4" id="KW-0804">Transcription</keyword>
<dbReference type="SMART" id="SM00353">
    <property type="entry name" value="HLH"/>
    <property type="match status" value="1"/>
</dbReference>
<evidence type="ECO:0000256" key="3">
    <source>
        <dbReference type="ARBA" id="ARBA00023015"/>
    </source>
</evidence>
<dbReference type="GO" id="GO:0003700">
    <property type="term" value="F:DNA-binding transcription factor activity"/>
    <property type="evidence" value="ECO:0007669"/>
    <property type="project" value="InterPro"/>
</dbReference>
<keyword evidence="9" id="KW-1185">Reference proteome</keyword>
<dbReference type="InterPro" id="IPR044273">
    <property type="entry name" value="PIF3-like"/>
</dbReference>
<reference evidence="8" key="2">
    <citation type="submission" date="2023-06" db="EMBL/GenBank/DDBJ databases">
        <authorList>
            <person name="Ma L."/>
            <person name="Liu K.-W."/>
            <person name="Li Z."/>
            <person name="Hsiao Y.-Y."/>
            <person name="Qi Y."/>
            <person name="Fu T."/>
            <person name="Tang G."/>
            <person name="Zhang D."/>
            <person name="Sun W.-H."/>
            <person name="Liu D.-K."/>
            <person name="Li Y."/>
            <person name="Chen G.-Z."/>
            <person name="Liu X.-D."/>
            <person name="Liao X.-Y."/>
            <person name="Jiang Y.-T."/>
            <person name="Yu X."/>
            <person name="Hao Y."/>
            <person name="Huang J."/>
            <person name="Zhao X.-W."/>
            <person name="Ke S."/>
            <person name="Chen Y.-Y."/>
            <person name="Wu W.-L."/>
            <person name="Hsu J.-L."/>
            <person name="Lin Y.-F."/>
            <person name="Huang M.-D."/>
            <person name="Li C.-Y."/>
            <person name="Huang L."/>
            <person name="Wang Z.-W."/>
            <person name="Zhao X."/>
            <person name="Zhong W.-Y."/>
            <person name="Peng D.-H."/>
            <person name="Ahmad S."/>
            <person name="Lan S."/>
            <person name="Zhang J.-S."/>
            <person name="Tsai W.-C."/>
            <person name="Van De Peer Y."/>
            <person name="Liu Z.-J."/>
        </authorList>
    </citation>
    <scope>NUCLEOTIDE SEQUENCE</scope>
    <source>
        <strain evidence="8">CP</strain>
        <tissue evidence="8">Leaves</tissue>
    </source>
</reference>
<feature type="region of interest" description="Disordered" evidence="6">
    <location>
        <begin position="175"/>
        <end position="279"/>
    </location>
</feature>
<organism evidence="8 9">
    <name type="scientific">Acorus calamus</name>
    <name type="common">Sweet flag</name>
    <dbReference type="NCBI Taxonomy" id="4465"/>
    <lineage>
        <taxon>Eukaryota</taxon>
        <taxon>Viridiplantae</taxon>
        <taxon>Streptophyta</taxon>
        <taxon>Embryophyta</taxon>
        <taxon>Tracheophyta</taxon>
        <taxon>Spermatophyta</taxon>
        <taxon>Magnoliopsida</taxon>
        <taxon>Liliopsida</taxon>
        <taxon>Acoraceae</taxon>
        <taxon>Acorus</taxon>
    </lineage>
</organism>
<proteinExistence type="inferred from homology"/>
<comment type="subcellular location">
    <subcellularLocation>
        <location evidence="1">Nucleus</location>
    </subcellularLocation>
</comment>
<feature type="compositionally biased region" description="Polar residues" evidence="6">
    <location>
        <begin position="175"/>
        <end position="187"/>
    </location>
</feature>
<dbReference type="InterPro" id="IPR011598">
    <property type="entry name" value="bHLH_dom"/>
</dbReference>
<sequence>MNHCVPSWDMDGDSRHFTDPISSANRSNLADNELVELLWENGHVVMQSQTHQKPIVTPIETRQSHRPEQPSKCIAELVDTPSWLDYTIDDPLEKDFCSDFFYETPNSAFKQPITPHFVDNPMPPNVAKVGDVIPNFSHFSRSKKVDLGESSVLTVGSSRCGSNQVQQGMVPSYLLSNSGETENTFSGATKEDARETQSQSEKGQTDMLEPTVTSSSRGLGYSVGRLGKMMDRKGSQKRKVRDGDESECHSEEAEYESVEAGKQPQRSMSARRTRAAEVHNLSERRRRDRINEKMKALQELIPHCNKSDKASMLDEAIEYLKSLQLQVQMMWMGNGMAPMMFPGVQHYMPHMGMGINESQMPSIHGPSVQFPRVPLVNQSMPSASMPNQPLTSSVNLQAPMQNAHLSEQYARYMGFHHMSSSHQLMNLYPYGTQMVQQSQVGAPAGANVVTSEGLDGSANNVQSGTTG</sequence>
<dbReference type="Pfam" id="PF00010">
    <property type="entry name" value="HLH"/>
    <property type="match status" value="1"/>
</dbReference>
<dbReference type="PANTHER" id="PTHR46807:SF7">
    <property type="entry name" value="BHLH DOMAIN-CONTAINING PROTEIN"/>
    <property type="match status" value="1"/>
</dbReference>
<comment type="caution">
    <text evidence="8">The sequence shown here is derived from an EMBL/GenBank/DDBJ whole genome shotgun (WGS) entry which is preliminary data.</text>
</comment>
<evidence type="ECO:0000259" key="7">
    <source>
        <dbReference type="PROSITE" id="PS50888"/>
    </source>
</evidence>
<dbReference type="InterPro" id="IPR036638">
    <property type="entry name" value="HLH_DNA-bd_sf"/>
</dbReference>
<name>A0AAV9C524_ACOCL</name>
<comment type="similarity">
    <text evidence="2">Belongs to the bHLH protein family.</text>
</comment>
<feature type="compositionally biased region" description="Polar residues" evidence="6">
    <location>
        <begin position="457"/>
        <end position="467"/>
    </location>
</feature>
<dbReference type="Proteomes" id="UP001180020">
    <property type="component" value="Unassembled WGS sequence"/>
</dbReference>
<feature type="region of interest" description="Disordered" evidence="6">
    <location>
        <begin position="447"/>
        <end position="467"/>
    </location>
</feature>
<dbReference type="InterPro" id="IPR047265">
    <property type="entry name" value="PIF1-like_bHLH"/>
</dbReference>
<evidence type="ECO:0000313" key="9">
    <source>
        <dbReference type="Proteomes" id="UP001180020"/>
    </source>
</evidence>
<feature type="domain" description="BHLH" evidence="7">
    <location>
        <begin position="274"/>
        <end position="323"/>
    </location>
</feature>